<keyword evidence="2" id="KW-0812">Transmembrane</keyword>
<keyword evidence="2" id="KW-1133">Transmembrane helix</keyword>
<keyword evidence="2" id="KW-0472">Membrane</keyword>
<dbReference type="KEGG" id="luo:HHL09_25410"/>
<dbReference type="AlphaFoldDB" id="A0A858RR14"/>
<feature type="transmembrane region" description="Helical" evidence="2">
    <location>
        <begin position="58"/>
        <end position="75"/>
    </location>
</feature>
<evidence type="ECO:0000256" key="1">
    <source>
        <dbReference type="SAM" id="MobiDB-lite"/>
    </source>
</evidence>
<accession>A0A858RR14</accession>
<organism evidence="3 4">
    <name type="scientific">Luteolibacter luteus</name>
    <dbReference type="NCBI Taxonomy" id="2728835"/>
    <lineage>
        <taxon>Bacteria</taxon>
        <taxon>Pseudomonadati</taxon>
        <taxon>Verrucomicrobiota</taxon>
        <taxon>Verrucomicrobiia</taxon>
        <taxon>Verrucomicrobiales</taxon>
        <taxon>Verrucomicrobiaceae</taxon>
        <taxon>Luteolibacter</taxon>
    </lineage>
</organism>
<evidence type="ECO:0000313" key="3">
    <source>
        <dbReference type="EMBL" id="QJE98974.1"/>
    </source>
</evidence>
<dbReference type="EMBL" id="CP051774">
    <property type="protein sequence ID" value="QJE98974.1"/>
    <property type="molecule type" value="Genomic_DNA"/>
</dbReference>
<evidence type="ECO:0000256" key="2">
    <source>
        <dbReference type="SAM" id="Phobius"/>
    </source>
</evidence>
<gene>
    <name evidence="3" type="ORF">HHL09_25410</name>
</gene>
<evidence type="ECO:0000313" key="4">
    <source>
        <dbReference type="Proteomes" id="UP000501812"/>
    </source>
</evidence>
<name>A0A858RR14_9BACT</name>
<dbReference type="RefSeq" id="WP_169457460.1">
    <property type="nucleotide sequence ID" value="NZ_CP051774.1"/>
</dbReference>
<feature type="transmembrane region" description="Helical" evidence="2">
    <location>
        <begin position="32"/>
        <end position="52"/>
    </location>
</feature>
<keyword evidence="4" id="KW-1185">Reference proteome</keyword>
<protein>
    <submittedName>
        <fullName evidence="3">Uncharacterized protein</fullName>
    </submittedName>
</protein>
<feature type="region of interest" description="Disordered" evidence="1">
    <location>
        <begin position="106"/>
        <end position="126"/>
    </location>
</feature>
<dbReference type="Proteomes" id="UP000501812">
    <property type="component" value="Chromosome"/>
</dbReference>
<proteinExistence type="predicted"/>
<reference evidence="3 4" key="1">
    <citation type="submission" date="2020-04" db="EMBL/GenBank/DDBJ databases">
        <title>Luteolibacter sp. G-1-1-1 isolated from soil.</title>
        <authorList>
            <person name="Dahal R.H."/>
        </authorList>
    </citation>
    <scope>NUCLEOTIDE SEQUENCE [LARGE SCALE GENOMIC DNA]</scope>
    <source>
        <strain evidence="3 4">G-1-1-1</strain>
    </source>
</reference>
<sequence>MTKENARILSVVGVICAHFTIFFFWELMLDRYIDIWFIVLMWLIPVTSFGWWRASRRNYLLCIVLALLLTLFHFARWSPRKAFLLTFYSVKKGDTKEEVLAKMSTFHHGDPIPPSPPGYGPSDGKSRYGGQDVEMFWHSSTGEYNADIGVVFFQEGQVAARIFYPD</sequence>
<feature type="transmembrane region" description="Helical" evidence="2">
    <location>
        <begin position="6"/>
        <end position="25"/>
    </location>
</feature>